<organism evidence="4 5">
    <name type="scientific">Enhygromyxa salina</name>
    <dbReference type="NCBI Taxonomy" id="215803"/>
    <lineage>
        <taxon>Bacteria</taxon>
        <taxon>Pseudomonadati</taxon>
        <taxon>Myxococcota</taxon>
        <taxon>Polyangia</taxon>
        <taxon>Nannocystales</taxon>
        <taxon>Nannocystaceae</taxon>
        <taxon>Enhygromyxa</taxon>
    </lineage>
</organism>
<evidence type="ECO:0000313" key="5">
    <source>
        <dbReference type="Proteomes" id="UP000031599"/>
    </source>
</evidence>
<name>A0A0C1ZHH2_9BACT</name>
<dbReference type="Gene3D" id="2.130.10.10">
    <property type="entry name" value="YVTN repeat-like/Quinoprotein amine dehydrogenase"/>
    <property type="match status" value="2"/>
</dbReference>
<dbReference type="InterPro" id="IPR001680">
    <property type="entry name" value="WD40_rpt"/>
</dbReference>
<feature type="domain" description="Pyrrolo-quinoline quinone repeat" evidence="3">
    <location>
        <begin position="100"/>
        <end position="285"/>
    </location>
</feature>
<dbReference type="PANTHER" id="PTHR19879">
    <property type="entry name" value="TRANSCRIPTION INITIATION FACTOR TFIID"/>
    <property type="match status" value="1"/>
</dbReference>
<keyword evidence="1" id="KW-0853">WD repeat</keyword>
<proteinExistence type="predicted"/>
<reference evidence="4 5" key="1">
    <citation type="submission" date="2014-12" db="EMBL/GenBank/DDBJ databases">
        <title>Genome assembly of Enhygromyxa salina DSM 15201.</title>
        <authorList>
            <person name="Sharma G."/>
            <person name="Subramanian S."/>
        </authorList>
    </citation>
    <scope>NUCLEOTIDE SEQUENCE [LARGE SCALE GENOMIC DNA]</scope>
    <source>
        <strain evidence="4 5">DSM 15201</strain>
    </source>
</reference>
<dbReference type="SUPFAM" id="SSF50998">
    <property type="entry name" value="Quinoprotein alcohol dehydrogenase-like"/>
    <property type="match status" value="1"/>
</dbReference>
<dbReference type="AlphaFoldDB" id="A0A0C1ZHH2"/>
<dbReference type="PROSITE" id="PS50082">
    <property type="entry name" value="WD_REPEATS_2"/>
    <property type="match status" value="2"/>
</dbReference>
<feature type="compositionally biased region" description="Pro residues" evidence="2">
    <location>
        <begin position="45"/>
        <end position="67"/>
    </location>
</feature>
<dbReference type="SMART" id="SM00320">
    <property type="entry name" value="WD40"/>
    <property type="match status" value="5"/>
</dbReference>
<dbReference type="CDD" id="cd00200">
    <property type="entry name" value="WD40"/>
    <property type="match status" value="1"/>
</dbReference>
<dbReference type="PANTHER" id="PTHR19879:SF9">
    <property type="entry name" value="TRANSCRIPTION INITIATION FACTOR TFIID SUBUNIT 5"/>
    <property type="match status" value="1"/>
</dbReference>
<dbReference type="Pfam" id="PF00400">
    <property type="entry name" value="WD40"/>
    <property type="match status" value="1"/>
</dbReference>
<dbReference type="InterPro" id="IPR011047">
    <property type="entry name" value="Quinoprotein_ADH-like_sf"/>
</dbReference>
<evidence type="ECO:0000256" key="1">
    <source>
        <dbReference type="PROSITE-ProRule" id="PRU00221"/>
    </source>
</evidence>
<feature type="repeat" description="WD" evidence="1">
    <location>
        <begin position="75"/>
        <end position="116"/>
    </location>
</feature>
<evidence type="ECO:0000256" key="2">
    <source>
        <dbReference type="SAM" id="MobiDB-lite"/>
    </source>
</evidence>
<feature type="repeat" description="WD" evidence="1">
    <location>
        <begin position="322"/>
        <end position="356"/>
    </location>
</feature>
<dbReference type="RefSeq" id="WP_052548635.1">
    <property type="nucleotide sequence ID" value="NZ_JMCC02000029.1"/>
</dbReference>
<sequence>MNRFGKVALALSITLPTGCEPSVERAPAPAKPASANGPPSAATPQAPPAELAPPAEPPAPAEPPPEPLPVFTLARLVHDAPVTDLAWSADGAVIVTASSDGKRRIWDAHSHTLTRTVQGSPGPAARVGVSANGATLVANAEHEVHVFDGDTGELRLRLSHEAPVLAVGVSADATTIASGGDDGLRIWTADGAERRHVKHRGAGVSCLQLSANGLRLASGWADGRVRLIDAQTGKVQRTIEASEAPASLAYSGNGERVAARIGAGQLGIFATATGKRSATIPVAHPFGFGADGNLMLATGEFEGSEFSVALIDVNSGGIVRGFLGHTDAVTDAAFSPDGGNFASASADTTVLIWAAP</sequence>
<dbReference type="EMBL" id="JMCC02000029">
    <property type="protein sequence ID" value="KIG17054.1"/>
    <property type="molecule type" value="Genomic_DNA"/>
</dbReference>
<comment type="caution">
    <text evidence="4">The sequence shown here is derived from an EMBL/GenBank/DDBJ whole genome shotgun (WGS) entry which is preliminary data.</text>
</comment>
<dbReference type="InterPro" id="IPR002372">
    <property type="entry name" value="PQQ_rpt_dom"/>
</dbReference>
<dbReference type="InterPro" id="IPR015943">
    <property type="entry name" value="WD40/YVTN_repeat-like_dom_sf"/>
</dbReference>
<evidence type="ECO:0000313" key="4">
    <source>
        <dbReference type="EMBL" id="KIG17054.1"/>
    </source>
</evidence>
<evidence type="ECO:0000259" key="3">
    <source>
        <dbReference type="Pfam" id="PF13360"/>
    </source>
</evidence>
<dbReference type="PROSITE" id="PS50294">
    <property type="entry name" value="WD_REPEATS_REGION"/>
    <property type="match status" value="2"/>
</dbReference>
<dbReference type="Proteomes" id="UP000031599">
    <property type="component" value="Unassembled WGS sequence"/>
</dbReference>
<feature type="region of interest" description="Disordered" evidence="2">
    <location>
        <begin position="18"/>
        <end position="67"/>
    </location>
</feature>
<gene>
    <name evidence="4" type="ORF">DB30_03651</name>
</gene>
<dbReference type="Pfam" id="PF13360">
    <property type="entry name" value="PQQ_2"/>
    <property type="match status" value="1"/>
</dbReference>
<protein>
    <submittedName>
        <fullName evidence="4">High-affnity carbon uptake protein Hat/HatR</fullName>
    </submittedName>
</protein>
<accession>A0A0C1ZHH2</accession>